<feature type="transmembrane region" description="Helical" evidence="1">
    <location>
        <begin position="545"/>
        <end position="566"/>
    </location>
</feature>
<evidence type="ECO:0000313" key="3">
    <source>
        <dbReference type="Proteomes" id="UP001057134"/>
    </source>
</evidence>
<feature type="transmembrane region" description="Helical" evidence="1">
    <location>
        <begin position="412"/>
        <end position="428"/>
    </location>
</feature>
<keyword evidence="1" id="KW-0812">Transmembrane</keyword>
<feature type="transmembrane region" description="Helical" evidence="1">
    <location>
        <begin position="388"/>
        <end position="406"/>
    </location>
</feature>
<sequence length="686" mass="77311">MLTGRYLHWNQRCIKWLWWLVILGLLASLPIAYERNETEQKTARKVEFVFDYRDLLEISDLQTDPQQFVATQLKEMKRAGVQSMAVYEATLSELRLSRRIEVFSSHEATALTQSPISPNENFTYILFTDKVAQDKLQPLITQTFASLNVKTRPWSFKNQNGMIIEMGLDEANMKPMDPDPITLQMLKEQGFQIVMRMSNRRPFDEAQMDALLGQLQQLGVKRFIVDGETVPGYVSESKPENLEVMAELMKKHHMGLANIELQKTQQKGFNRLAKLLDYNVVRLHSFTEKDGEKLTENLTDQELDERIQGVADRFVLAVKDRNIRMVFLNARAVKNLDKGKILNPLDSIRESLNGPDGAIPRIKNAGYSMGIAERFFPFHSGWQKAAKVVLFVGAVALIALTIAYFIPELALFVFVIGLIGAAGLYVLSPNLFAQALALGAGTCAPTLATIFAIRTARDKLQSRTGSRLGFAIWLLVRTAAISVIGVCFIVGLLNQIIYPLVIDQFRGVSILHLLPIVLAALYWLLFNENLSHRDKIVKGKKLLSSYISVLWVIGAAVIVAAGMYYLSRTGNEGQASAFERLFRSFLENTLGIRPRTKEFLIAHPLFLLGAYLSFKYRNALLLILVGVVGQASIVDTFAHLHTPLMISSIRIVYGLSFGIVIGIGYIIVWEIVVRSWRRWTPSLLKE</sequence>
<protein>
    <submittedName>
        <fullName evidence="2">Uncharacterized protein</fullName>
    </submittedName>
</protein>
<dbReference type="InterPro" id="IPR043748">
    <property type="entry name" value="DUF5693"/>
</dbReference>
<keyword evidence="1" id="KW-0472">Membrane</keyword>
<name>A0ABY4RS59_9BACL</name>
<accession>A0ABY4RS59</accession>
<feature type="transmembrane region" description="Helical" evidence="1">
    <location>
        <begin position="435"/>
        <end position="456"/>
    </location>
</feature>
<evidence type="ECO:0000313" key="2">
    <source>
        <dbReference type="EMBL" id="UQZ84416.1"/>
    </source>
</evidence>
<feature type="transmembrane region" description="Helical" evidence="1">
    <location>
        <begin position="16"/>
        <end position="33"/>
    </location>
</feature>
<gene>
    <name evidence="2" type="ORF">SK3146_03662</name>
</gene>
<evidence type="ECO:0000256" key="1">
    <source>
        <dbReference type="SAM" id="Phobius"/>
    </source>
</evidence>
<reference evidence="2" key="1">
    <citation type="submission" date="2018-02" db="EMBL/GenBank/DDBJ databases">
        <authorList>
            <person name="Kim S.-K."/>
            <person name="Jung H.-I."/>
            <person name="Lee S.-W."/>
        </authorList>
    </citation>
    <scope>NUCLEOTIDE SEQUENCE</scope>
    <source>
        <strain evidence="2">SK3146</strain>
    </source>
</reference>
<keyword evidence="1" id="KW-1133">Transmembrane helix</keyword>
<dbReference type="Proteomes" id="UP001057134">
    <property type="component" value="Chromosome"/>
</dbReference>
<feature type="transmembrane region" description="Helical" evidence="1">
    <location>
        <begin position="620"/>
        <end position="640"/>
    </location>
</feature>
<proteinExistence type="predicted"/>
<dbReference type="Pfam" id="PF18949">
    <property type="entry name" value="DUF5693"/>
    <property type="match status" value="1"/>
</dbReference>
<feature type="transmembrane region" description="Helical" evidence="1">
    <location>
        <begin position="598"/>
        <end position="614"/>
    </location>
</feature>
<dbReference type="EMBL" id="CP027059">
    <property type="protein sequence ID" value="UQZ84416.1"/>
    <property type="molecule type" value="Genomic_DNA"/>
</dbReference>
<organism evidence="2 3">
    <name type="scientific">Paenibacillus konkukensis</name>
    <dbReference type="NCBI Taxonomy" id="2020716"/>
    <lineage>
        <taxon>Bacteria</taxon>
        <taxon>Bacillati</taxon>
        <taxon>Bacillota</taxon>
        <taxon>Bacilli</taxon>
        <taxon>Bacillales</taxon>
        <taxon>Paenibacillaceae</taxon>
        <taxon>Paenibacillus</taxon>
    </lineage>
</organism>
<reference evidence="2" key="2">
    <citation type="journal article" date="2021" name="J Anim Sci Technol">
        <title>Complete genome sequence of Paenibacillus konkukensis sp. nov. SK3146 as a potential probiotic strain.</title>
        <authorList>
            <person name="Jung H.I."/>
            <person name="Park S."/>
            <person name="Niu K.M."/>
            <person name="Lee S.W."/>
            <person name="Kothari D."/>
            <person name="Yi K.J."/>
            <person name="Kim S.K."/>
        </authorList>
    </citation>
    <scope>NUCLEOTIDE SEQUENCE</scope>
    <source>
        <strain evidence="2">SK3146</strain>
    </source>
</reference>
<keyword evidence="3" id="KW-1185">Reference proteome</keyword>
<feature type="transmembrane region" description="Helical" evidence="1">
    <location>
        <begin position="505"/>
        <end position="525"/>
    </location>
</feature>
<feature type="transmembrane region" description="Helical" evidence="1">
    <location>
        <begin position="468"/>
        <end position="493"/>
    </location>
</feature>
<feature type="transmembrane region" description="Helical" evidence="1">
    <location>
        <begin position="652"/>
        <end position="672"/>
    </location>
</feature>